<evidence type="ECO:0000256" key="1">
    <source>
        <dbReference type="ARBA" id="ARBA00004173"/>
    </source>
</evidence>
<evidence type="ECO:0000256" key="5">
    <source>
        <dbReference type="ARBA" id="ARBA00022927"/>
    </source>
</evidence>
<evidence type="ECO:0000256" key="9">
    <source>
        <dbReference type="SAM" id="Phobius"/>
    </source>
</evidence>
<keyword evidence="2" id="KW-0813">Transport</keyword>
<organism evidence="11 12">
    <name type="scientific">Babesia ovis</name>
    <dbReference type="NCBI Taxonomy" id="5869"/>
    <lineage>
        <taxon>Eukaryota</taxon>
        <taxon>Sar</taxon>
        <taxon>Alveolata</taxon>
        <taxon>Apicomplexa</taxon>
        <taxon>Aconoidasida</taxon>
        <taxon>Piroplasmida</taxon>
        <taxon>Babesiidae</taxon>
        <taxon>Babesia</taxon>
    </lineage>
</organism>
<accession>A0A9W5TE21</accession>
<feature type="transmembrane region" description="Helical" evidence="9">
    <location>
        <begin position="49"/>
        <end position="66"/>
    </location>
</feature>
<proteinExistence type="predicted"/>
<keyword evidence="9" id="KW-1133">Transmembrane helix</keyword>
<dbReference type="Proteomes" id="UP001057455">
    <property type="component" value="Unassembled WGS sequence"/>
</dbReference>
<evidence type="ECO:0000256" key="4">
    <source>
        <dbReference type="ARBA" id="ARBA00022833"/>
    </source>
</evidence>
<name>A0A9W5TE21_BABOV</name>
<evidence type="ECO:0000256" key="8">
    <source>
        <dbReference type="ARBA" id="ARBA00023157"/>
    </source>
</evidence>
<sequence>MCHLSIFADRVFVSWITAVHHLGAAVGGVIAWAATYWKLDKHFHAVPKYTSIMLTMLLLYFIHVLRQNSMLLHIAWHGVYYIIYSFQEIAIFNTLVSSINKKETGSYLTLSSVVAKLGNIIGPATLIMVSTLHHTSFANFDAPFNLRNAEMAYMLVLALFVVRVSYTFEIQKASAKHFKGPLEDLVSPVATVEEGKLAMVNSVTDGDTADSHLYMSNERHRILPYIMFAMNILSLIGAGLSIRFMFHYMVIRCQIEYRLVWLAHICIPIASAGTLFVIDKQAHRRGHLITIFITKLLALVCFYFFIKARDKRMILTIYVIRATLQNTPLALKTAVMLKHSNEGSNGYWIASDHVSRVIIFVSTILGGYLCSYAGLEYCFLATDEMAMTPNSDADFGHLTAEQRSRVMDQLNELQYRDTLETYNGMVDKCFNECISTFRSKELDKREINCVESCVKVFFEFSQRIGQRFAEKQQQKS</sequence>
<dbReference type="GO" id="GO:0005739">
    <property type="term" value="C:mitochondrion"/>
    <property type="evidence" value="ECO:0007669"/>
    <property type="project" value="UniProtKB-SubCell"/>
</dbReference>
<keyword evidence="8" id="KW-1015">Disulfide bond</keyword>
<evidence type="ECO:0000259" key="10">
    <source>
        <dbReference type="Pfam" id="PF02953"/>
    </source>
</evidence>
<feature type="transmembrane region" description="Helical" evidence="9">
    <location>
        <begin position="287"/>
        <end position="306"/>
    </location>
</feature>
<comment type="subcellular location">
    <subcellularLocation>
        <location evidence="1">Mitochondrion</location>
    </subcellularLocation>
</comment>
<keyword evidence="4" id="KW-0862">Zinc</keyword>
<feature type="transmembrane region" description="Helical" evidence="9">
    <location>
        <begin position="12"/>
        <end position="37"/>
    </location>
</feature>
<feature type="transmembrane region" description="Helical" evidence="9">
    <location>
        <begin position="78"/>
        <end position="96"/>
    </location>
</feature>
<dbReference type="SUPFAM" id="SSF103473">
    <property type="entry name" value="MFS general substrate transporter"/>
    <property type="match status" value="1"/>
</dbReference>
<feature type="transmembrane region" description="Helical" evidence="9">
    <location>
        <begin position="108"/>
        <end position="131"/>
    </location>
</feature>
<evidence type="ECO:0000256" key="3">
    <source>
        <dbReference type="ARBA" id="ARBA00022723"/>
    </source>
</evidence>
<keyword evidence="5" id="KW-0653">Protein transport</keyword>
<dbReference type="PANTHER" id="PTHR13172">
    <property type="entry name" value="MITOCHONDRIAL IMPORT INNER MEMBRANE TRANSLOCASE SUBUNIT TIM9B"/>
    <property type="match status" value="1"/>
</dbReference>
<keyword evidence="3" id="KW-0479">Metal-binding</keyword>
<feature type="transmembrane region" description="Helical" evidence="9">
    <location>
        <begin position="357"/>
        <end position="380"/>
    </location>
</feature>
<reference evidence="11" key="1">
    <citation type="submission" date="2019-12" db="EMBL/GenBank/DDBJ databases">
        <title>Genome sequence of Babesia ovis.</title>
        <authorList>
            <person name="Yamagishi J."/>
            <person name="Sevinc F."/>
            <person name="Xuan X."/>
        </authorList>
    </citation>
    <scope>NUCLEOTIDE SEQUENCE</scope>
    <source>
        <strain evidence="11">Selcuk</strain>
    </source>
</reference>
<dbReference type="InterPro" id="IPR036259">
    <property type="entry name" value="MFS_trans_sf"/>
</dbReference>
<feature type="transmembrane region" description="Helical" evidence="9">
    <location>
        <begin position="258"/>
        <end position="278"/>
    </location>
</feature>
<dbReference type="EMBL" id="BLIY01000009">
    <property type="protein sequence ID" value="GFE54144.1"/>
    <property type="molecule type" value="Genomic_DNA"/>
</dbReference>
<dbReference type="SUPFAM" id="SSF144122">
    <property type="entry name" value="Tim10-like"/>
    <property type="match status" value="1"/>
</dbReference>
<dbReference type="InterPro" id="IPR035427">
    <property type="entry name" value="Tim10-like_dom_sf"/>
</dbReference>
<dbReference type="AlphaFoldDB" id="A0A9W5TE21"/>
<feature type="transmembrane region" description="Helical" evidence="9">
    <location>
        <begin position="222"/>
        <end position="246"/>
    </location>
</feature>
<dbReference type="Pfam" id="PF02953">
    <property type="entry name" value="zf-Tim10_DDP"/>
    <property type="match status" value="1"/>
</dbReference>
<dbReference type="OrthoDB" id="541403at2759"/>
<evidence type="ECO:0000313" key="11">
    <source>
        <dbReference type="EMBL" id="GFE54144.1"/>
    </source>
</evidence>
<dbReference type="InterPro" id="IPR050673">
    <property type="entry name" value="Mito_inner_translocase_sub"/>
</dbReference>
<keyword evidence="12" id="KW-1185">Reference proteome</keyword>
<keyword evidence="7" id="KW-0496">Mitochondrion</keyword>
<keyword evidence="9" id="KW-0812">Transmembrane</keyword>
<dbReference type="GO" id="GO:0015031">
    <property type="term" value="P:protein transport"/>
    <property type="evidence" value="ECO:0007669"/>
    <property type="project" value="UniProtKB-KW"/>
</dbReference>
<evidence type="ECO:0000313" key="12">
    <source>
        <dbReference type="Proteomes" id="UP001057455"/>
    </source>
</evidence>
<evidence type="ECO:0000256" key="2">
    <source>
        <dbReference type="ARBA" id="ARBA00022448"/>
    </source>
</evidence>
<comment type="caution">
    <text evidence="11">The sequence shown here is derived from an EMBL/GenBank/DDBJ whole genome shotgun (WGS) entry which is preliminary data.</text>
</comment>
<feature type="transmembrane region" description="Helical" evidence="9">
    <location>
        <begin position="151"/>
        <end position="168"/>
    </location>
</feature>
<dbReference type="Gene3D" id="1.10.287.810">
    <property type="entry name" value="Mitochondrial import inner membrane translocase subunit tim13 like domains"/>
    <property type="match status" value="1"/>
</dbReference>
<keyword evidence="6" id="KW-0811">Translocation</keyword>
<protein>
    <submittedName>
        <fullName evidence="11">Mitochondrial import inner membrane translocase</fullName>
    </submittedName>
</protein>
<dbReference type="InterPro" id="IPR004217">
    <property type="entry name" value="Tim10-like"/>
</dbReference>
<evidence type="ECO:0000256" key="7">
    <source>
        <dbReference type="ARBA" id="ARBA00023128"/>
    </source>
</evidence>
<gene>
    <name evidence="11" type="ORF">BaOVIS_015480</name>
</gene>
<evidence type="ECO:0000256" key="6">
    <source>
        <dbReference type="ARBA" id="ARBA00023010"/>
    </source>
</evidence>
<feature type="domain" description="Tim10-like" evidence="10">
    <location>
        <begin position="410"/>
        <end position="470"/>
    </location>
</feature>
<dbReference type="GO" id="GO:0046872">
    <property type="term" value="F:metal ion binding"/>
    <property type="evidence" value="ECO:0007669"/>
    <property type="project" value="UniProtKB-KW"/>
</dbReference>
<keyword evidence="9" id="KW-0472">Membrane</keyword>